<dbReference type="OrthoDB" id="630188at2759"/>
<evidence type="ECO:0000313" key="4">
    <source>
        <dbReference type="Proteomes" id="UP001138500"/>
    </source>
</evidence>
<gene>
    <name evidence="3" type="ORF">Tdes44962_MAKER01415</name>
</gene>
<dbReference type="Pfam" id="PF00149">
    <property type="entry name" value="Metallophos"/>
    <property type="match status" value="1"/>
</dbReference>
<accession>A0A9W7T0J7</accession>
<feature type="domain" description="Calcineurin-like phosphoesterase" evidence="2">
    <location>
        <begin position="56"/>
        <end position="131"/>
    </location>
</feature>
<name>A0A9W7T0J7_9PEZI</name>
<dbReference type="SUPFAM" id="SSF56300">
    <property type="entry name" value="Metallo-dependent phosphatases"/>
    <property type="match status" value="1"/>
</dbReference>
<proteinExistence type="predicted"/>
<keyword evidence="4" id="KW-1185">Reference proteome</keyword>
<reference evidence="3 4" key="2">
    <citation type="journal article" date="2021" name="Curr. Genet.">
        <title>Genetic response to nitrogen starvation in the aggressive Eucalyptus foliar pathogen Teratosphaeria destructans.</title>
        <authorList>
            <person name="Havenga M."/>
            <person name="Wingfield B.D."/>
            <person name="Wingfield M.J."/>
            <person name="Dreyer L.L."/>
            <person name="Roets F."/>
            <person name="Aylward J."/>
        </authorList>
    </citation>
    <scope>NUCLEOTIDE SEQUENCE [LARGE SCALE GENOMIC DNA]</scope>
    <source>
        <strain evidence="3">CMW44962</strain>
    </source>
</reference>
<dbReference type="CDD" id="cd07379">
    <property type="entry name" value="MPP_239FB"/>
    <property type="match status" value="1"/>
</dbReference>
<dbReference type="Proteomes" id="UP001138500">
    <property type="component" value="Unassembled WGS sequence"/>
</dbReference>
<organism evidence="3 4">
    <name type="scientific">Teratosphaeria destructans</name>
    <dbReference type="NCBI Taxonomy" id="418781"/>
    <lineage>
        <taxon>Eukaryota</taxon>
        <taxon>Fungi</taxon>
        <taxon>Dikarya</taxon>
        <taxon>Ascomycota</taxon>
        <taxon>Pezizomycotina</taxon>
        <taxon>Dothideomycetes</taxon>
        <taxon>Dothideomycetidae</taxon>
        <taxon>Mycosphaerellales</taxon>
        <taxon>Teratosphaeriaceae</taxon>
        <taxon>Teratosphaeria</taxon>
    </lineage>
</organism>
<dbReference type="GO" id="GO:0016787">
    <property type="term" value="F:hydrolase activity"/>
    <property type="evidence" value="ECO:0007669"/>
    <property type="project" value="InterPro"/>
</dbReference>
<feature type="compositionally biased region" description="Low complexity" evidence="1">
    <location>
        <begin position="207"/>
        <end position="219"/>
    </location>
</feature>
<evidence type="ECO:0000313" key="3">
    <source>
        <dbReference type="EMBL" id="KAH9844868.1"/>
    </source>
</evidence>
<dbReference type="Gene3D" id="3.60.21.10">
    <property type="match status" value="1"/>
</dbReference>
<dbReference type="PANTHER" id="PTHR12905:SF18">
    <property type="entry name" value="ESTER HYDROLASE, PUTATIVE (AFU_ORTHOLOGUE AFUA_4G03130)-RELATED"/>
    <property type="match status" value="1"/>
</dbReference>
<dbReference type="EMBL" id="RIBY02000224">
    <property type="protein sequence ID" value="KAH9844868.1"/>
    <property type="molecule type" value="Genomic_DNA"/>
</dbReference>
<dbReference type="InterPro" id="IPR051693">
    <property type="entry name" value="UPF0046_metallophosphoest"/>
</dbReference>
<comment type="caution">
    <text evidence="3">The sequence shown here is derived from an EMBL/GenBank/DDBJ whole genome shotgun (WGS) entry which is preliminary data.</text>
</comment>
<dbReference type="InterPro" id="IPR004843">
    <property type="entry name" value="Calcineurin-like_PHP"/>
</dbReference>
<sequence length="447" mass="49265">MSSIFDFLLPHNPYDAPPPLHTLLTQPMKLLIRLLDTAISLLRTPPPQPPRPPIRLVCLSDTHNLSPPPPAIPHGDILIHAGDLTTDGTPAEIQSQIDWLDALPHAHKVVVAGNHDYFLDPRSRACLPPHARDGTVDWRGLRYLENSAVTVSVRGRDVKVKCSVGKRHNTMALSLQLISLDAPPSNESFLTSAATIPDKAGPRKLESSVPTMSTPTPTHLSNALAQAQSQLSTAHPRAVEARQELLRVQTRVYAAHTQHRTLRDEASRTDMSQAEMLGMSLDMAQRDLEACRAAERHAEADLIGAEGQVKIARYETAEAELEYDDFLLSEGRLVVVGGPYCDGALGRWRAEVDAALDDPSTMTALPMPPADVDREGKVKHLFSCRSGRWGGRCDCALKRAFLRARVNLRVERLRWQPAFFAPAMQPQAQVIFDLVEGLYQSAQRLPA</sequence>
<evidence type="ECO:0000259" key="2">
    <source>
        <dbReference type="Pfam" id="PF00149"/>
    </source>
</evidence>
<feature type="region of interest" description="Disordered" evidence="1">
    <location>
        <begin position="199"/>
        <end position="219"/>
    </location>
</feature>
<dbReference type="InterPro" id="IPR029052">
    <property type="entry name" value="Metallo-depent_PP-like"/>
</dbReference>
<protein>
    <submittedName>
        <fullName evidence="3">Calcineurin-like phosphoesterase</fullName>
    </submittedName>
</protein>
<dbReference type="AlphaFoldDB" id="A0A9W7T0J7"/>
<reference evidence="3 4" key="1">
    <citation type="journal article" date="2018" name="IMA Fungus">
        <title>IMA Genome-F 10: Nine draft genome sequences of Claviceps purpurea s.lat., including C. arundinis, C. humidiphila, and C. cf. spartinae, pseudomolecules for the pitch canker pathogen Fusarium circinatum, draft genome of Davidsoniella eucalypti, Grosmannia galeiformis, Quambalaria eucalypti, and Teratosphaeria destructans.</title>
        <authorList>
            <person name="Wingfield B.D."/>
            <person name="Liu M."/>
            <person name="Nguyen H.D."/>
            <person name="Lane F.A."/>
            <person name="Morgan S.W."/>
            <person name="De Vos L."/>
            <person name="Wilken P.M."/>
            <person name="Duong T.A."/>
            <person name="Aylward J."/>
            <person name="Coetzee M.P."/>
            <person name="Dadej K."/>
            <person name="De Beer Z.W."/>
            <person name="Findlay W."/>
            <person name="Havenga M."/>
            <person name="Kolarik M."/>
            <person name="Menzies J.G."/>
            <person name="Naidoo K."/>
            <person name="Pochopski O."/>
            <person name="Shoukouhi P."/>
            <person name="Santana Q.C."/>
            <person name="Seifert K.A."/>
            <person name="Soal N."/>
            <person name="Steenkamp E.T."/>
            <person name="Tatham C.T."/>
            <person name="van der Nest M.A."/>
            <person name="Wingfield M.J."/>
        </authorList>
    </citation>
    <scope>NUCLEOTIDE SEQUENCE [LARGE SCALE GENOMIC DNA]</scope>
    <source>
        <strain evidence="3">CMW44962</strain>
    </source>
</reference>
<evidence type="ECO:0000256" key="1">
    <source>
        <dbReference type="SAM" id="MobiDB-lite"/>
    </source>
</evidence>
<dbReference type="PANTHER" id="PTHR12905">
    <property type="entry name" value="METALLOPHOSPHOESTERASE"/>
    <property type="match status" value="1"/>
</dbReference>